<dbReference type="PANTHER" id="PTHR36842">
    <property type="entry name" value="PROTEIN TOLB HOMOLOG"/>
    <property type="match status" value="1"/>
</dbReference>
<dbReference type="Gene3D" id="2.120.10.30">
    <property type="entry name" value="TolB, C-terminal domain"/>
    <property type="match status" value="1"/>
</dbReference>
<sequence length="923" mass="105219">MKWSQINTPHFRLIFPNELGNTAQKTANTLETVYQPVGNTLKAYPKKISVILQNQTTVSNGFVTLLPRRTEFFITPPQDYTLLGTNNWLNILAVHEFRHVVQNQKALTGWTKAFQRIFGNNGQSLISFLAVPNWFWEGDAVGTETVLTPSGRGRIPTFDMAYRANLLSKEPYSYAKAACGSFKDFVPNHYVNGYLLTTYTKTRFGADAWEKILQGTYQFPFYPFSFSNNIKKQTGLTTEKLYGETISYFKNTWQKEIDQIEETAVNPLKTSENKYFTNYQYPQILPDGRILALKSGLSDIQQFVILDKEQNEEKLFDLGILNDAGMLSAAGTKIVWAENTFDPRWAQRDYSVIRLYDINTGIKRNITSKTRLASPALSPDGSKIAAVETSTGNRYSLVVLECSSGKELYRFSNPDNAFFLHPRWYNNEAFVAITLKNNAKAIADFNMEKGEEKELYHVENENIAHPVRLGEYLFFNSGISGIDNIFAVDLKTGERKVVTNRKFGAFNPAPSADAGMIYFNDFSAKGHRIVSMPFDWSKALKFDSAFYRPTRYFGKMLLQEAGENLLKTTPDSSFSIKKYRKSHIFNFYSWGIVTNSTGDNLNVGVSSQDLLSTTTLSAGYGYNSNEQRGQFYTNFSYQGWYPILDFSYTNTARSTEIYIDRDRNGPLDSLRKDSWNQQQLNFGLRLPLILTHSKYLESLTASVNTSLVTVYGYDLPVRYITESFNGTFGSMIYNLGYARQLKRAARDIAPKWAQSLSIYFRNTPFGGNISASLFAIQGNLYFPGFARHHSLRFRGSYQHQSQGNYRFGSPVTFPRGYGYTSFEDLSVGSIEYRMPLFDPDWELGRLLFLKRLKVNLFTDFAQGQSTIADGRTGTRNYQSFGFDLTSQFHFMRLSQQLEIGVRGIYKASEQQFIFQPLVIDIGF</sequence>
<gene>
    <name evidence="1" type="ORF">SAMN04515674_10868</name>
</gene>
<dbReference type="InterPro" id="IPR011042">
    <property type="entry name" value="6-blade_b-propeller_TolB-like"/>
</dbReference>
<dbReference type="PANTHER" id="PTHR36842:SF1">
    <property type="entry name" value="PROTEIN TOLB"/>
    <property type="match status" value="1"/>
</dbReference>
<dbReference type="SUPFAM" id="SSF82171">
    <property type="entry name" value="DPP6 N-terminal domain-like"/>
    <property type="match status" value="1"/>
</dbReference>
<organism evidence="1 2">
    <name type="scientific">Pseudarcicella hirudinis</name>
    <dbReference type="NCBI Taxonomy" id="1079859"/>
    <lineage>
        <taxon>Bacteria</taxon>
        <taxon>Pseudomonadati</taxon>
        <taxon>Bacteroidota</taxon>
        <taxon>Cytophagia</taxon>
        <taxon>Cytophagales</taxon>
        <taxon>Flectobacillaceae</taxon>
        <taxon>Pseudarcicella</taxon>
    </lineage>
</organism>
<reference evidence="1 2" key="1">
    <citation type="submission" date="2016-10" db="EMBL/GenBank/DDBJ databases">
        <authorList>
            <person name="de Groot N.N."/>
        </authorList>
    </citation>
    <scope>NUCLEOTIDE SEQUENCE [LARGE SCALE GENOMIC DNA]</scope>
    <source>
        <strain evidence="2">E92,LMG 26720,CCM 7988</strain>
    </source>
</reference>
<protein>
    <recommendedName>
        <fullName evidence="3">WD40-like Beta Propeller Repeat</fullName>
    </recommendedName>
</protein>
<dbReference type="AlphaFoldDB" id="A0A1I5UUT4"/>
<proteinExistence type="predicted"/>
<dbReference type="RefSeq" id="WP_143095235.1">
    <property type="nucleotide sequence ID" value="NZ_FOXH01000008.1"/>
</dbReference>
<evidence type="ECO:0000313" key="1">
    <source>
        <dbReference type="EMBL" id="SFP99015.1"/>
    </source>
</evidence>
<dbReference type="STRING" id="1079859.SAMN04515674_10868"/>
<evidence type="ECO:0008006" key="3">
    <source>
        <dbReference type="Google" id="ProtNLM"/>
    </source>
</evidence>
<accession>A0A1I5UUT4</accession>
<keyword evidence="2" id="KW-1185">Reference proteome</keyword>
<evidence type="ECO:0000313" key="2">
    <source>
        <dbReference type="Proteomes" id="UP000199306"/>
    </source>
</evidence>
<dbReference type="OrthoDB" id="9799878at2"/>
<name>A0A1I5UUT4_9BACT</name>
<dbReference type="EMBL" id="FOXH01000008">
    <property type="protein sequence ID" value="SFP99015.1"/>
    <property type="molecule type" value="Genomic_DNA"/>
</dbReference>
<dbReference type="Proteomes" id="UP000199306">
    <property type="component" value="Unassembled WGS sequence"/>
</dbReference>